<reference evidence="3" key="2">
    <citation type="submission" date="2015-01" db="EMBL/GenBank/DDBJ databases">
        <title>Evolutionary Origins and Diversification of the Mycorrhizal Mutualists.</title>
        <authorList>
            <consortium name="DOE Joint Genome Institute"/>
            <consortium name="Mycorrhizal Genomics Consortium"/>
            <person name="Kohler A."/>
            <person name="Kuo A."/>
            <person name="Nagy L.G."/>
            <person name="Floudas D."/>
            <person name="Copeland A."/>
            <person name="Barry K.W."/>
            <person name="Cichocki N."/>
            <person name="Veneault-Fourrey C."/>
            <person name="LaButti K."/>
            <person name="Lindquist E.A."/>
            <person name="Lipzen A."/>
            <person name="Lundell T."/>
            <person name="Morin E."/>
            <person name="Murat C."/>
            <person name="Riley R."/>
            <person name="Ohm R."/>
            <person name="Sun H."/>
            <person name="Tunlid A."/>
            <person name="Henrissat B."/>
            <person name="Grigoriev I.V."/>
            <person name="Hibbett D.S."/>
            <person name="Martin F."/>
        </authorList>
    </citation>
    <scope>NUCLEOTIDE SEQUENCE [LARGE SCALE GENOMIC DNA]</scope>
    <source>
        <strain evidence="3">Ve08.2h10</strain>
    </source>
</reference>
<evidence type="ECO:0000256" key="1">
    <source>
        <dbReference type="SAM" id="MobiDB-lite"/>
    </source>
</evidence>
<feature type="compositionally biased region" description="Polar residues" evidence="1">
    <location>
        <begin position="48"/>
        <end position="57"/>
    </location>
</feature>
<dbReference type="AlphaFoldDB" id="A0A0D0E3N4"/>
<organism evidence="2 3">
    <name type="scientific">Paxillus rubicundulus Ve08.2h10</name>
    <dbReference type="NCBI Taxonomy" id="930991"/>
    <lineage>
        <taxon>Eukaryota</taxon>
        <taxon>Fungi</taxon>
        <taxon>Dikarya</taxon>
        <taxon>Basidiomycota</taxon>
        <taxon>Agaricomycotina</taxon>
        <taxon>Agaricomycetes</taxon>
        <taxon>Agaricomycetidae</taxon>
        <taxon>Boletales</taxon>
        <taxon>Paxilineae</taxon>
        <taxon>Paxillaceae</taxon>
        <taxon>Paxillus</taxon>
    </lineage>
</organism>
<accession>A0A0D0E3N4</accession>
<dbReference type="HOGENOM" id="CLU_2655223_0_0_1"/>
<name>A0A0D0E3N4_9AGAM</name>
<feature type="region of interest" description="Disordered" evidence="1">
    <location>
        <begin position="48"/>
        <end position="76"/>
    </location>
</feature>
<dbReference type="Proteomes" id="UP000054538">
    <property type="component" value="Unassembled WGS sequence"/>
</dbReference>
<dbReference type="InParanoid" id="A0A0D0E3N4"/>
<proteinExistence type="predicted"/>
<sequence length="76" mass="7956">MGLLRLLGPRTCMAIPIPTCYLIHSIDVDELYYGQMMSLLAGGFTSQHRSTSTTQFSGPGPGGGRPGAVGPDSIAM</sequence>
<gene>
    <name evidence="2" type="ORF">PAXRUDRAFT_830595</name>
</gene>
<evidence type="ECO:0000313" key="2">
    <source>
        <dbReference type="EMBL" id="KIK91710.1"/>
    </source>
</evidence>
<dbReference type="EMBL" id="KN825357">
    <property type="protein sequence ID" value="KIK91710.1"/>
    <property type="molecule type" value="Genomic_DNA"/>
</dbReference>
<reference evidence="2 3" key="1">
    <citation type="submission" date="2014-04" db="EMBL/GenBank/DDBJ databases">
        <authorList>
            <consortium name="DOE Joint Genome Institute"/>
            <person name="Kuo A."/>
            <person name="Kohler A."/>
            <person name="Jargeat P."/>
            <person name="Nagy L.G."/>
            <person name="Floudas D."/>
            <person name="Copeland A."/>
            <person name="Barry K.W."/>
            <person name="Cichocki N."/>
            <person name="Veneault-Fourrey C."/>
            <person name="LaButti K."/>
            <person name="Lindquist E.A."/>
            <person name="Lipzen A."/>
            <person name="Lundell T."/>
            <person name="Morin E."/>
            <person name="Murat C."/>
            <person name="Sun H."/>
            <person name="Tunlid A."/>
            <person name="Henrissat B."/>
            <person name="Grigoriev I.V."/>
            <person name="Hibbett D.S."/>
            <person name="Martin F."/>
            <person name="Nordberg H.P."/>
            <person name="Cantor M.N."/>
            <person name="Hua S.X."/>
        </authorList>
    </citation>
    <scope>NUCLEOTIDE SEQUENCE [LARGE SCALE GENOMIC DNA]</scope>
    <source>
        <strain evidence="2 3">Ve08.2h10</strain>
    </source>
</reference>
<keyword evidence="3" id="KW-1185">Reference proteome</keyword>
<protein>
    <submittedName>
        <fullName evidence="2">Uncharacterized protein</fullName>
    </submittedName>
</protein>
<evidence type="ECO:0000313" key="3">
    <source>
        <dbReference type="Proteomes" id="UP000054538"/>
    </source>
</evidence>